<proteinExistence type="predicted"/>
<dbReference type="RefSeq" id="WP_272098121.1">
    <property type="nucleotide sequence ID" value="NZ_JAQNDK010000003.1"/>
</dbReference>
<keyword evidence="2" id="KW-1185">Reference proteome</keyword>
<evidence type="ECO:0008006" key="3">
    <source>
        <dbReference type="Google" id="ProtNLM"/>
    </source>
</evidence>
<dbReference type="EMBL" id="JAQNDK010000003">
    <property type="protein sequence ID" value="MDC0681071.1"/>
    <property type="molecule type" value="Genomic_DNA"/>
</dbReference>
<gene>
    <name evidence="1" type="ORF">POL72_25255</name>
</gene>
<organism evidence="1 2">
    <name type="scientific">Sorangium atrum</name>
    <dbReference type="NCBI Taxonomy" id="2995308"/>
    <lineage>
        <taxon>Bacteria</taxon>
        <taxon>Pseudomonadati</taxon>
        <taxon>Myxococcota</taxon>
        <taxon>Polyangia</taxon>
        <taxon>Polyangiales</taxon>
        <taxon>Polyangiaceae</taxon>
        <taxon>Sorangium</taxon>
    </lineage>
</organism>
<sequence length="384" mass="40705">MAGCDVGEATLQPIDAPPVQLIEARATTSLDQNYQPVRTALDPAGTTEVLSTASFVLKFDRFLLPSSVSATVGAESVCVSGDLATVQTYADCVNPIALAPTYNPVQREVIFRQIEGMPGLVPGTRYALTVFKPADEAAPSGIRAFDGAPLDGNTRIEFSVAATNPPQAMPERPPSGDFFCQRDLECVMRTDACQGDAPADPTCIACVRGAAYHLFYGCFGCHNGASAAAGLDLNLGTAFNQLDPLLETAIGRTAHQTQMGEKAHVGEASPARFGRAMPLIDPGNPGNSYLLYKILIGQIAVDPSLPADAAEKLRQENERLQAAFVVGMPMPPPPSNPIFWFHPQDPQTPDDQYTTPYVDGMDILSAWILNGAAPRDCSAPAASP</sequence>
<dbReference type="Proteomes" id="UP001217485">
    <property type="component" value="Unassembled WGS sequence"/>
</dbReference>
<reference evidence="1 2" key="1">
    <citation type="submission" date="2023-01" db="EMBL/GenBank/DDBJ databases">
        <title>Minimal conservation of predation-associated metabolite biosynthetic gene clusters underscores biosynthetic potential of Myxococcota including descriptions for ten novel species: Archangium lansinium sp. nov., Myxococcus landrumus sp. nov., Nannocystis bai.</title>
        <authorList>
            <person name="Ahearne A."/>
            <person name="Stevens C."/>
            <person name="Dowd S."/>
        </authorList>
    </citation>
    <scope>NUCLEOTIDE SEQUENCE [LARGE SCALE GENOMIC DNA]</scope>
    <source>
        <strain evidence="1 2">WIWO2</strain>
    </source>
</reference>
<protein>
    <recommendedName>
        <fullName evidence="3">Cytochrome c domain-containing protein</fullName>
    </recommendedName>
</protein>
<accession>A0ABT5C3S8</accession>
<comment type="caution">
    <text evidence="1">The sequence shown here is derived from an EMBL/GenBank/DDBJ whole genome shotgun (WGS) entry which is preliminary data.</text>
</comment>
<evidence type="ECO:0000313" key="2">
    <source>
        <dbReference type="Proteomes" id="UP001217485"/>
    </source>
</evidence>
<name>A0ABT5C3S8_9BACT</name>
<evidence type="ECO:0000313" key="1">
    <source>
        <dbReference type="EMBL" id="MDC0681071.1"/>
    </source>
</evidence>